<name>A0A0J7KLN5_LASNI</name>
<keyword evidence="1" id="KW-0378">Hydrolase</keyword>
<gene>
    <name evidence="1" type="ORF">RF55_9040</name>
</gene>
<protein>
    <submittedName>
        <fullName evidence="1">Glycosyl hydrolase family 31</fullName>
    </submittedName>
</protein>
<dbReference type="Proteomes" id="UP000036403">
    <property type="component" value="Unassembled WGS sequence"/>
</dbReference>
<dbReference type="PaxDb" id="67767-A0A0J7KLN5"/>
<dbReference type="EMBL" id="LBMM01005873">
    <property type="protein sequence ID" value="KMQ91131.1"/>
    <property type="molecule type" value="Genomic_DNA"/>
</dbReference>
<evidence type="ECO:0000313" key="2">
    <source>
        <dbReference type="Proteomes" id="UP000036403"/>
    </source>
</evidence>
<evidence type="ECO:0000313" key="1">
    <source>
        <dbReference type="EMBL" id="KMQ91131.1"/>
    </source>
</evidence>
<dbReference type="AlphaFoldDB" id="A0A0J7KLN5"/>
<proteinExistence type="predicted"/>
<reference evidence="1 2" key="1">
    <citation type="submission" date="2015-04" db="EMBL/GenBank/DDBJ databases">
        <title>Lasius niger genome sequencing.</title>
        <authorList>
            <person name="Konorov E.A."/>
            <person name="Nikitin M.A."/>
            <person name="Kirill M.V."/>
            <person name="Chang P."/>
        </authorList>
    </citation>
    <scope>NUCLEOTIDE SEQUENCE [LARGE SCALE GENOMIC DNA]</scope>
    <source>
        <tissue evidence="1">Whole</tissue>
    </source>
</reference>
<comment type="caution">
    <text evidence="1">The sequence shown here is derived from an EMBL/GenBank/DDBJ whole genome shotgun (WGS) entry which is preliminary data.</text>
</comment>
<sequence>MTDFAHDLAPLKEVESFFKTRKVSAIIFHGAKGSFDGLKAIGKFCFKVFCTDNRCMVTVNGDKLARWEMIENGTAVAAASKSAIKIKGIILLRERGNNFIKKNRNMA</sequence>
<accession>A0A0J7KLN5</accession>
<organism evidence="1 2">
    <name type="scientific">Lasius niger</name>
    <name type="common">Black garden ant</name>
    <dbReference type="NCBI Taxonomy" id="67767"/>
    <lineage>
        <taxon>Eukaryota</taxon>
        <taxon>Metazoa</taxon>
        <taxon>Ecdysozoa</taxon>
        <taxon>Arthropoda</taxon>
        <taxon>Hexapoda</taxon>
        <taxon>Insecta</taxon>
        <taxon>Pterygota</taxon>
        <taxon>Neoptera</taxon>
        <taxon>Endopterygota</taxon>
        <taxon>Hymenoptera</taxon>
        <taxon>Apocrita</taxon>
        <taxon>Aculeata</taxon>
        <taxon>Formicoidea</taxon>
        <taxon>Formicidae</taxon>
        <taxon>Formicinae</taxon>
        <taxon>Lasius</taxon>
        <taxon>Lasius</taxon>
    </lineage>
</organism>
<keyword evidence="2" id="KW-1185">Reference proteome</keyword>
<dbReference type="GO" id="GO:0016787">
    <property type="term" value="F:hydrolase activity"/>
    <property type="evidence" value="ECO:0007669"/>
    <property type="project" value="UniProtKB-KW"/>
</dbReference>